<organism evidence="2 3">
    <name type="scientific">Ohtaekwangia kribbensis</name>
    <dbReference type="NCBI Taxonomy" id="688913"/>
    <lineage>
        <taxon>Bacteria</taxon>
        <taxon>Pseudomonadati</taxon>
        <taxon>Bacteroidota</taxon>
        <taxon>Cytophagia</taxon>
        <taxon>Cytophagales</taxon>
        <taxon>Fulvivirgaceae</taxon>
        <taxon>Ohtaekwangia</taxon>
    </lineage>
</organism>
<evidence type="ECO:0000313" key="2">
    <source>
        <dbReference type="EMBL" id="MFD1000354.1"/>
    </source>
</evidence>
<dbReference type="EMBL" id="JBHTKA010000004">
    <property type="protein sequence ID" value="MFD1000354.1"/>
    <property type="molecule type" value="Genomic_DNA"/>
</dbReference>
<dbReference type="Pfam" id="PF13619">
    <property type="entry name" value="KTSC"/>
    <property type="match status" value="1"/>
</dbReference>
<gene>
    <name evidence="2" type="ORF">ACFQ21_13610</name>
</gene>
<reference evidence="3" key="1">
    <citation type="journal article" date="2019" name="Int. J. Syst. Evol. Microbiol.">
        <title>The Global Catalogue of Microorganisms (GCM) 10K type strain sequencing project: providing services to taxonomists for standard genome sequencing and annotation.</title>
        <authorList>
            <consortium name="The Broad Institute Genomics Platform"/>
            <consortium name="The Broad Institute Genome Sequencing Center for Infectious Disease"/>
            <person name="Wu L."/>
            <person name="Ma J."/>
        </authorList>
    </citation>
    <scope>NUCLEOTIDE SEQUENCE [LARGE SCALE GENOMIC DNA]</scope>
    <source>
        <strain evidence="3">CCUG 58938</strain>
    </source>
</reference>
<comment type="caution">
    <text evidence="2">The sequence shown here is derived from an EMBL/GenBank/DDBJ whole genome shotgun (WGS) entry which is preliminary data.</text>
</comment>
<evidence type="ECO:0000259" key="1">
    <source>
        <dbReference type="Pfam" id="PF13619"/>
    </source>
</evidence>
<name>A0ABW3K2E3_9BACT</name>
<dbReference type="Proteomes" id="UP001597112">
    <property type="component" value="Unassembled WGS sequence"/>
</dbReference>
<dbReference type="InterPro" id="IPR025309">
    <property type="entry name" value="KTSC_dom"/>
</dbReference>
<accession>A0ABW3K2E3</accession>
<protein>
    <submittedName>
        <fullName evidence="2">KTSC domain-containing protein</fullName>
    </submittedName>
</protein>
<dbReference type="RefSeq" id="WP_377579762.1">
    <property type="nucleotide sequence ID" value="NZ_JBHTKA010000004.1"/>
</dbReference>
<sequence>MERINVQSTNIASIGYDASTMTLEIEFLNGNVYQYLDVPQSVSDALMATQSYGQYLAEHIKGKYRYVRV</sequence>
<evidence type="ECO:0000313" key="3">
    <source>
        <dbReference type="Proteomes" id="UP001597112"/>
    </source>
</evidence>
<feature type="domain" description="KTSC" evidence="1">
    <location>
        <begin position="7"/>
        <end position="64"/>
    </location>
</feature>
<proteinExistence type="predicted"/>
<keyword evidence="3" id="KW-1185">Reference proteome</keyword>